<dbReference type="EMBL" id="CP089984">
    <property type="protein sequence ID" value="WXB16844.1"/>
    <property type="molecule type" value="Genomic_DNA"/>
</dbReference>
<accession>A0ABZ2M4V5</accession>
<evidence type="ECO:0000313" key="2">
    <source>
        <dbReference type="Proteomes" id="UP001370348"/>
    </source>
</evidence>
<dbReference type="RefSeq" id="WP_394826472.1">
    <property type="nucleotide sequence ID" value="NZ_CP089984.1"/>
</dbReference>
<name>A0ABZ2M4V5_9BACT</name>
<evidence type="ECO:0000313" key="1">
    <source>
        <dbReference type="EMBL" id="WXB16844.1"/>
    </source>
</evidence>
<organism evidence="1 2">
    <name type="scientific">Pendulispora albinea</name>
    <dbReference type="NCBI Taxonomy" id="2741071"/>
    <lineage>
        <taxon>Bacteria</taxon>
        <taxon>Pseudomonadati</taxon>
        <taxon>Myxococcota</taxon>
        <taxon>Myxococcia</taxon>
        <taxon>Myxococcales</taxon>
        <taxon>Sorangiineae</taxon>
        <taxon>Pendulisporaceae</taxon>
        <taxon>Pendulispora</taxon>
    </lineage>
</organism>
<reference evidence="1 2" key="1">
    <citation type="submission" date="2021-12" db="EMBL/GenBank/DDBJ databases">
        <title>Discovery of the Pendulisporaceae a myxobacterial family with distinct sporulation behavior and unique specialized metabolism.</title>
        <authorList>
            <person name="Garcia R."/>
            <person name="Popoff A."/>
            <person name="Bader C.D."/>
            <person name="Loehr J."/>
            <person name="Walesch S."/>
            <person name="Walt C."/>
            <person name="Boldt J."/>
            <person name="Bunk B."/>
            <person name="Haeckl F.J.F.P.J."/>
            <person name="Gunesch A.P."/>
            <person name="Birkelbach J."/>
            <person name="Nuebel U."/>
            <person name="Pietschmann T."/>
            <person name="Bach T."/>
            <person name="Mueller R."/>
        </authorList>
    </citation>
    <scope>NUCLEOTIDE SEQUENCE [LARGE SCALE GENOMIC DNA]</scope>
    <source>
        <strain evidence="1 2">MSr11954</strain>
    </source>
</reference>
<sequence length="85" mass="9736">MMMRPRDTHADAHEMQLRLYRGMSASERSELALRMSDDIRQVTAEGIRSRHPDYSAMDVRQALVGLLYGRDVAARVWPNAKIPLP</sequence>
<protein>
    <submittedName>
        <fullName evidence="1">Uncharacterized protein</fullName>
    </submittedName>
</protein>
<gene>
    <name evidence="1" type="ORF">LZC94_06085</name>
</gene>
<keyword evidence="2" id="KW-1185">Reference proteome</keyword>
<proteinExistence type="predicted"/>
<dbReference type="Proteomes" id="UP001370348">
    <property type="component" value="Chromosome"/>
</dbReference>